<organism evidence="2 3">
    <name type="scientific">Melanomma pulvis-pyrius CBS 109.77</name>
    <dbReference type="NCBI Taxonomy" id="1314802"/>
    <lineage>
        <taxon>Eukaryota</taxon>
        <taxon>Fungi</taxon>
        <taxon>Dikarya</taxon>
        <taxon>Ascomycota</taxon>
        <taxon>Pezizomycotina</taxon>
        <taxon>Dothideomycetes</taxon>
        <taxon>Pleosporomycetidae</taxon>
        <taxon>Pleosporales</taxon>
        <taxon>Melanommataceae</taxon>
        <taxon>Melanomma</taxon>
    </lineage>
</organism>
<dbReference type="PANTHER" id="PTHR34502">
    <property type="entry name" value="DUF6594 DOMAIN-CONTAINING PROTEIN-RELATED"/>
    <property type="match status" value="1"/>
</dbReference>
<reference evidence="2" key="1">
    <citation type="journal article" date="2020" name="Stud. Mycol.">
        <title>101 Dothideomycetes genomes: a test case for predicting lifestyles and emergence of pathogens.</title>
        <authorList>
            <person name="Haridas S."/>
            <person name="Albert R."/>
            <person name="Binder M."/>
            <person name="Bloem J."/>
            <person name="Labutti K."/>
            <person name="Salamov A."/>
            <person name="Andreopoulos B."/>
            <person name="Baker S."/>
            <person name="Barry K."/>
            <person name="Bills G."/>
            <person name="Bluhm B."/>
            <person name="Cannon C."/>
            <person name="Castanera R."/>
            <person name="Culley D."/>
            <person name="Daum C."/>
            <person name="Ezra D."/>
            <person name="Gonzalez J."/>
            <person name="Henrissat B."/>
            <person name="Kuo A."/>
            <person name="Liang C."/>
            <person name="Lipzen A."/>
            <person name="Lutzoni F."/>
            <person name="Magnuson J."/>
            <person name="Mondo S."/>
            <person name="Nolan M."/>
            <person name="Ohm R."/>
            <person name="Pangilinan J."/>
            <person name="Park H.-J."/>
            <person name="Ramirez L."/>
            <person name="Alfaro M."/>
            <person name="Sun H."/>
            <person name="Tritt A."/>
            <person name="Yoshinaga Y."/>
            <person name="Zwiers L.-H."/>
            <person name="Turgeon B."/>
            <person name="Goodwin S."/>
            <person name="Spatafora J."/>
            <person name="Crous P."/>
            <person name="Grigoriev I."/>
        </authorList>
    </citation>
    <scope>NUCLEOTIDE SEQUENCE</scope>
    <source>
        <strain evidence="2">CBS 109.77</strain>
    </source>
</reference>
<dbReference type="Pfam" id="PF20237">
    <property type="entry name" value="DUF6594"/>
    <property type="match status" value="1"/>
</dbReference>
<dbReference type="AlphaFoldDB" id="A0A6A6WZ48"/>
<dbReference type="PANTHER" id="PTHR34502:SF3">
    <property type="entry name" value="DUF6594 DOMAIN-CONTAINING PROTEIN"/>
    <property type="match status" value="1"/>
</dbReference>
<dbReference type="Proteomes" id="UP000799757">
    <property type="component" value="Unassembled WGS sequence"/>
</dbReference>
<evidence type="ECO:0000313" key="3">
    <source>
        <dbReference type="Proteomes" id="UP000799757"/>
    </source>
</evidence>
<dbReference type="OrthoDB" id="3533814at2759"/>
<proteinExistence type="predicted"/>
<accession>A0A6A6WZ48</accession>
<evidence type="ECO:0000259" key="1">
    <source>
        <dbReference type="Pfam" id="PF20237"/>
    </source>
</evidence>
<protein>
    <recommendedName>
        <fullName evidence="1">DUF6594 domain-containing protein</fullName>
    </recommendedName>
</protein>
<keyword evidence="3" id="KW-1185">Reference proteome</keyword>
<gene>
    <name evidence="2" type="ORF">K505DRAFT_365832</name>
</gene>
<evidence type="ECO:0000313" key="2">
    <source>
        <dbReference type="EMBL" id="KAF2789188.1"/>
    </source>
</evidence>
<sequence>MNNSRLIESELVAPEIIATPPRVLHPRSTLQYPSLPITEAVEVVVLPPDTSNNRSWPRLRSFSEIFQGHPGSSTQQRENTRIETLISKTTTQRLEDYPVGYPRLAAFKSSEPDFSLYRSFKYLHARVILELQYDIQNLERDLVELDLIDNDNGDRKRLMSIAADKR</sequence>
<name>A0A6A6WZ48_9PLEO</name>
<dbReference type="EMBL" id="MU002156">
    <property type="protein sequence ID" value="KAF2789188.1"/>
    <property type="molecule type" value="Genomic_DNA"/>
</dbReference>
<feature type="domain" description="DUF6594" evidence="1">
    <location>
        <begin position="101"/>
        <end position="155"/>
    </location>
</feature>
<dbReference type="InterPro" id="IPR046529">
    <property type="entry name" value="DUF6594"/>
</dbReference>